<dbReference type="PROSITE" id="PS50067">
    <property type="entry name" value="KINESIN_MOTOR_2"/>
    <property type="match status" value="1"/>
</dbReference>
<dbReference type="GO" id="GO:0003777">
    <property type="term" value="F:microtubule motor activity"/>
    <property type="evidence" value="ECO:0007669"/>
    <property type="project" value="InterPro"/>
</dbReference>
<dbReference type="GO" id="GO:0008017">
    <property type="term" value="F:microtubule binding"/>
    <property type="evidence" value="ECO:0007669"/>
    <property type="project" value="InterPro"/>
</dbReference>
<name>A0A8H7U8H9_MORIS</name>
<feature type="binding site" evidence="6">
    <location>
        <begin position="115"/>
        <end position="122"/>
    </location>
    <ligand>
        <name>ATP</name>
        <dbReference type="ChEBI" id="CHEBI:30616"/>
    </ligand>
</feature>
<keyword evidence="6 7" id="KW-0505">Motor protein</keyword>
<feature type="compositionally biased region" description="Low complexity" evidence="9">
    <location>
        <begin position="288"/>
        <end position="302"/>
    </location>
</feature>
<dbReference type="OrthoDB" id="3176171at2759"/>
<dbReference type="AlphaFoldDB" id="A0A8H7U8H9"/>
<feature type="coiled-coil region" evidence="8">
    <location>
        <begin position="742"/>
        <end position="769"/>
    </location>
</feature>
<dbReference type="EMBL" id="JAEPQZ010000015">
    <property type="protein sequence ID" value="KAG2173300.1"/>
    <property type="molecule type" value="Genomic_DNA"/>
</dbReference>
<dbReference type="PROSITE" id="PS00411">
    <property type="entry name" value="KINESIN_MOTOR_1"/>
    <property type="match status" value="1"/>
</dbReference>
<proteinExistence type="inferred from homology"/>
<evidence type="ECO:0000256" key="2">
    <source>
        <dbReference type="ARBA" id="ARBA00022490"/>
    </source>
</evidence>
<feature type="region of interest" description="Disordered" evidence="9">
    <location>
        <begin position="282"/>
        <end position="322"/>
    </location>
</feature>
<keyword evidence="7" id="KW-0493">Microtubule</keyword>
<dbReference type="PANTHER" id="PTHR47969:SF15">
    <property type="entry name" value="CHROMOSOME-ASSOCIATED KINESIN KIF4A-RELATED"/>
    <property type="match status" value="1"/>
</dbReference>
<dbReference type="PANTHER" id="PTHR47969">
    <property type="entry name" value="CHROMOSOME-ASSOCIATED KINESIN KIF4A-RELATED"/>
    <property type="match status" value="1"/>
</dbReference>
<keyword evidence="5 8" id="KW-0175">Coiled coil</keyword>
<dbReference type="InterPro" id="IPR001752">
    <property type="entry name" value="Kinesin_motor_dom"/>
</dbReference>
<organism evidence="11 12">
    <name type="scientific">Mortierella isabellina</name>
    <name type="common">Filamentous fungus</name>
    <name type="synonym">Umbelopsis isabellina</name>
    <dbReference type="NCBI Taxonomy" id="91625"/>
    <lineage>
        <taxon>Eukaryota</taxon>
        <taxon>Fungi</taxon>
        <taxon>Fungi incertae sedis</taxon>
        <taxon>Mucoromycota</taxon>
        <taxon>Mucoromycotina</taxon>
        <taxon>Umbelopsidomycetes</taxon>
        <taxon>Umbelopsidales</taxon>
        <taxon>Umbelopsidaceae</taxon>
        <taxon>Umbelopsis</taxon>
    </lineage>
</organism>
<evidence type="ECO:0000256" key="8">
    <source>
        <dbReference type="SAM" id="Coils"/>
    </source>
</evidence>
<evidence type="ECO:0000259" key="10">
    <source>
        <dbReference type="PROSITE" id="PS50067"/>
    </source>
</evidence>
<dbReference type="Pfam" id="PF00225">
    <property type="entry name" value="Kinesin"/>
    <property type="match status" value="1"/>
</dbReference>
<keyword evidence="2" id="KW-0963">Cytoplasm</keyword>
<dbReference type="GO" id="GO:0007018">
    <property type="term" value="P:microtubule-based movement"/>
    <property type="evidence" value="ECO:0007669"/>
    <property type="project" value="InterPro"/>
</dbReference>
<dbReference type="SUPFAM" id="SSF52540">
    <property type="entry name" value="P-loop containing nucleoside triphosphate hydrolases"/>
    <property type="match status" value="1"/>
</dbReference>
<dbReference type="Gene3D" id="3.40.850.10">
    <property type="entry name" value="Kinesin motor domain"/>
    <property type="match status" value="1"/>
</dbReference>
<evidence type="ECO:0000256" key="4">
    <source>
        <dbReference type="ARBA" id="ARBA00022840"/>
    </source>
</evidence>
<dbReference type="InterPro" id="IPR027640">
    <property type="entry name" value="Kinesin-like_fam"/>
</dbReference>
<feature type="coiled-coil region" evidence="8">
    <location>
        <begin position="684"/>
        <end position="718"/>
    </location>
</feature>
<evidence type="ECO:0000256" key="7">
    <source>
        <dbReference type="RuleBase" id="RU000394"/>
    </source>
</evidence>
<comment type="caution">
    <text evidence="11">The sequence shown here is derived from an EMBL/GenBank/DDBJ whole genome shotgun (WGS) entry which is preliminary data.</text>
</comment>
<evidence type="ECO:0000256" key="5">
    <source>
        <dbReference type="ARBA" id="ARBA00023054"/>
    </source>
</evidence>
<keyword evidence="12" id="KW-1185">Reference proteome</keyword>
<dbReference type="InterPro" id="IPR019821">
    <property type="entry name" value="Kinesin_motor_CS"/>
</dbReference>
<protein>
    <recommendedName>
        <fullName evidence="7">Kinesin-like protein</fullName>
    </recommendedName>
</protein>
<feature type="non-terminal residue" evidence="11">
    <location>
        <position position="1"/>
    </location>
</feature>
<dbReference type="InterPro" id="IPR027417">
    <property type="entry name" value="P-loop_NTPase"/>
</dbReference>
<comment type="similarity">
    <text evidence="6 7">Belongs to the TRAFAC class myosin-kinesin ATPase superfamily. Kinesin family.</text>
</comment>
<evidence type="ECO:0000256" key="3">
    <source>
        <dbReference type="ARBA" id="ARBA00022741"/>
    </source>
</evidence>
<accession>A0A8H7U8H9</accession>
<feature type="domain" description="Kinesin motor" evidence="10">
    <location>
        <begin position="31"/>
        <end position="438"/>
    </location>
</feature>
<dbReference type="GO" id="GO:0005874">
    <property type="term" value="C:microtubule"/>
    <property type="evidence" value="ECO:0007669"/>
    <property type="project" value="UniProtKB-KW"/>
</dbReference>
<reference evidence="11" key="1">
    <citation type="submission" date="2020-12" db="EMBL/GenBank/DDBJ databases">
        <title>Metabolic potential, ecology and presence of endohyphal bacteria is reflected in genomic diversity of Mucoromycotina.</title>
        <authorList>
            <person name="Muszewska A."/>
            <person name="Okrasinska A."/>
            <person name="Steczkiewicz K."/>
            <person name="Drgas O."/>
            <person name="Orlowska M."/>
            <person name="Perlinska-Lenart U."/>
            <person name="Aleksandrzak-Piekarczyk T."/>
            <person name="Szatraj K."/>
            <person name="Zielenkiewicz U."/>
            <person name="Pilsyk S."/>
            <person name="Malc E."/>
            <person name="Mieczkowski P."/>
            <person name="Kruszewska J.S."/>
            <person name="Biernat P."/>
            <person name="Pawlowska J."/>
        </authorList>
    </citation>
    <scope>NUCLEOTIDE SEQUENCE</scope>
    <source>
        <strain evidence="11">WA0000067209</strain>
    </source>
</reference>
<evidence type="ECO:0000256" key="9">
    <source>
        <dbReference type="SAM" id="MobiDB-lite"/>
    </source>
</evidence>
<dbReference type="GO" id="GO:0005524">
    <property type="term" value="F:ATP binding"/>
    <property type="evidence" value="ECO:0007669"/>
    <property type="project" value="UniProtKB-UniRule"/>
</dbReference>
<dbReference type="GO" id="GO:0051231">
    <property type="term" value="P:spindle elongation"/>
    <property type="evidence" value="ECO:0007669"/>
    <property type="project" value="TreeGrafter"/>
</dbReference>
<dbReference type="CDD" id="cd01372">
    <property type="entry name" value="KISc_KIF4"/>
    <property type="match status" value="1"/>
</dbReference>
<evidence type="ECO:0000313" key="12">
    <source>
        <dbReference type="Proteomes" id="UP000654370"/>
    </source>
</evidence>
<evidence type="ECO:0000256" key="6">
    <source>
        <dbReference type="PROSITE-ProRule" id="PRU00283"/>
    </source>
</evidence>
<feature type="coiled-coil region" evidence="8">
    <location>
        <begin position="512"/>
        <end position="546"/>
    </location>
</feature>
<dbReference type="SMART" id="SM00129">
    <property type="entry name" value="KISc"/>
    <property type="match status" value="1"/>
</dbReference>
<sequence>MAHREAQMQTTAVQFFYCYILCAELQKLPLLATLAVRVRPFSEKDRAIPRFSNMSESDVLRIQNSSVYVAPHSKTFTFDYVFGPNSAQDEIFVTLADPLIHKFIDGYNVTILAYGQTSSGKTYTMGTAQHGESYDMHEEGIIPRAMSLLFDTLQRMNIPQFRDTRSKLEKKFRPLSVPAAIEDLKRNKNSIKVSFVEIYNEDLVDLLNPAPPTERPPVTIREDTKGQIYWSGVQELPVESTDDVLNFLEQGTQNRATGATDMNEKSSRSHAIFSVTLRQEKWVPTNGSPSSSILRSPSPSVSGNRSNGLRRPESSAGFRTSDLGGEEGEWVITHSKFHFVDLAGSERLKRTAAEGDRRKEGININGGLLALGNVISALGDPSKKSTHVPYRDSKLTRLLQDSLGGNATTLMIACVSPAEYNLVETVNTLMYANRARNIRNRSEKNEFEEWQTNDNAEFLRGVILKLKTELGALKANSFAPSTLAKDSTMSAPSLISDGASSLSTSPDLEQIFLDQRDEIMNLQHLIEKLEGELAVTQERERVAEEQLQHMWNNDSGPRSQDIEKLKQEVDFEHLVEPVIEEYEKSISVLESQLAMARAALHHSDIGFEEQSARITHQQQLNENQSHIINELKSRISKITEREQSNDLYIEELELKLSKATQDSIRDQEALNDLKTKLSKLTETEDSTEKYITTLEQRLANVEKEKETLMEMLESLEVAMAAKDSALDAMKLRAEQAERGDDKKMLLHELDDVLQRHQDLESAHQELRLKYE</sequence>
<dbReference type="GO" id="GO:0005737">
    <property type="term" value="C:cytoplasm"/>
    <property type="evidence" value="ECO:0007669"/>
    <property type="project" value="UniProtKB-SubCell"/>
</dbReference>
<gene>
    <name evidence="11" type="ORF">INT43_004674</name>
</gene>
<evidence type="ECO:0000313" key="11">
    <source>
        <dbReference type="EMBL" id="KAG2173300.1"/>
    </source>
</evidence>
<dbReference type="InterPro" id="IPR036961">
    <property type="entry name" value="Kinesin_motor_dom_sf"/>
</dbReference>
<dbReference type="GO" id="GO:0007052">
    <property type="term" value="P:mitotic spindle organization"/>
    <property type="evidence" value="ECO:0007669"/>
    <property type="project" value="TreeGrafter"/>
</dbReference>
<dbReference type="GO" id="GO:0005875">
    <property type="term" value="C:microtubule associated complex"/>
    <property type="evidence" value="ECO:0007669"/>
    <property type="project" value="TreeGrafter"/>
</dbReference>
<keyword evidence="3 6" id="KW-0547">Nucleotide-binding</keyword>
<keyword evidence="4 6" id="KW-0067">ATP-binding</keyword>
<dbReference type="Proteomes" id="UP000654370">
    <property type="component" value="Unassembled WGS sequence"/>
</dbReference>
<dbReference type="PRINTS" id="PR00380">
    <property type="entry name" value="KINESINHEAVY"/>
</dbReference>
<comment type="subcellular location">
    <subcellularLocation>
        <location evidence="1">Cytoplasm</location>
    </subcellularLocation>
</comment>
<evidence type="ECO:0000256" key="1">
    <source>
        <dbReference type="ARBA" id="ARBA00004496"/>
    </source>
</evidence>